<keyword evidence="3" id="KW-0349">Heme</keyword>
<dbReference type="EMBL" id="CP084204">
    <property type="protein sequence ID" value="UZX19942.1"/>
    <property type="molecule type" value="Genomic_DNA"/>
</dbReference>
<dbReference type="Gene3D" id="1.25.10.10">
    <property type="entry name" value="Leucine-rich Repeat Variant"/>
    <property type="match status" value="2"/>
</dbReference>
<keyword evidence="6" id="KW-1185">Reference proteome</keyword>
<evidence type="ECO:0000256" key="3">
    <source>
        <dbReference type="PROSITE-ProRule" id="PRU00433"/>
    </source>
</evidence>
<proteinExistence type="predicted"/>
<dbReference type="InterPro" id="IPR009056">
    <property type="entry name" value="Cyt_c-like_dom"/>
</dbReference>
<accession>A0ABY6QRK3</accession>
<organism evidence="5 6">
    <name type="scientific">Streptomyces tanashiensis</name>
    <dbReference type="NCBI Taxonomy" id="67367"/>
    <lineage>
        <taxon>Bacteria</taxon>
        <taxon>Bacillati</taxon>
        <taxon>Actinomycetota</taxon>
        <taxon>Actinomycetes</taxon>
        <taxon>Kitasatosporales</taxon>
        <taxon>Streptomycetaceae</taxon>
        <taxon>Streptomyces</taxon>
    </lineage>
</organism>
<protein>
    <submittedName>
        <fullName evidence="5">XPC-binding domain-containing protein</fullName>
    </submittedName>
</protein>
<evidence type="ECO:0000256" key="2">
    <source>
        <dbReference type="ARBA" id="ARBA00023004"/>
    </source>
</evidence>
<feature type="domain" description="Cytochrome c" evidence="4">
    <location>
        <begin position="162"/>
        <end position="266"/>
    </location>
</feature>
<evidence type="ECO:0000259" key="4">
    <source>
        <dbReference type="PROSITE" id="PS51007"/>
    </source>
</evidence>
<dbReference type="Proteomes" id="UP001164506">
    <property type="component" value="Chromosome"/>
</dbReference>
<dbReference type="PROSITE" id="PS51007">
    <property type="entry name" value="CYTC"/>
    <property type="match status" value="1"/>
</dbReference>
<name>A0ABY6QRK3_9ACTN</name>
<keyword evidence="1 3" id="KW-0479">Metal-binding</keyword>
<reference evidence="5" key="1">
    <citation type="submission" date="2021-09" db="EMBL/GenBank/DDBJ databases">
        <title>Complete genome sequence and metabolic characterization of Streptomyces tanashiensis DSM 731 the producer of antibacterial Kalafungin and diverse secondary metabolites.</title>
        <authorList>
            <person name="Abbasi M.N."/>
            <person name="Anwar M.N."/>
            <person name="Alam K."/>
            <person name="Shoaib M."/>
            <person name="Lin Z."/>
            <person name="Hayat M."/>
            <person name="Ali M.I."/>
            <person name="Malik H.M.T."/>
            <person name="Ahmed I."/>
            <person name="Li A."/>
            <person name="Hailong Wang H."/>
            <person name="Zhang Y."/>
        </authorList>
    </citation>
    <scope>NUCLEOTIDE SEQUENCE</scope>
    <source>
        <strain evidence="5">Kala</strain>
    </source>
</reference>
<evidence type="ECO:0000313" key="5">
    <source>
        <dbReference type="EMBL" id="UZX19942.1"/>
    </source>
</evidence>
<sequence length="503" mass="52389">MRDVLLGLAENPALTAGLFARLVASGDEDVLYVLAGRERLTTSQVGTLLAVGDTSLTRYLVRSGLVPWADVPEGHPGRALDAVLGGVAPPAVWWEAAGDPDPGVRQEVAYEPDAPADVVAALARDVDPGVVADAAGNPCLPPELFPELARHPSTVVREAVAANANAPAALLSALLADGGHPAPTRCGACHRRDEACPDHTPGVRRVRLAAAAHPAVPPGGLAAFLDAPEVGTVTAFAARTDLPTCFVDRLAEHPAADVRAVIASNPVVPEPLLRALAADPDPEVRRAVAENPAVPLDLLVTVATHERLPREPAPRVESATRDELRALATSPVAQVRALVADRAELPGDLVELFVADRDSGVARRIAARPGLTPEQLDALLERHGPAVFGAVAGRPGCPAALLHRMAADPATGRRVRREIARHPATRPETLLLCLAAEDVEVRRHAAAHPALPAPVLRSLVEGPDETLARAAAQNPALPRNLMERITGQAAAGVPPSGVTRSGR</sequence>
<dbReference type="InterPro" id="IPR016024">
    <property type="entry name" value="ARM-type_fold"/>
</dbReference>
<gene>
    <name evidence="5" type="ORF">LDH80_04070</name>
</gene>
<evidence type="ECO:0000313" key="6">
    <source>
        <dbReference type="Proteomes" id="UP001164506"/>
    </source>
</evidence>
<keyword evidence="2 3" id="KW-0408">Iron</keyword>
<dbReference type="GeneID" id="95598592"/>
<evidence type="ECO:0000256" key="1">
    <source>
        <dbReference type="ARBA" id="ARBA00022723"/>
    </source>
</evidence>
<dbReference type="InterPro" id="IPR011989">
    <property type="entry name" value="ARM-like"/>
</dbReference>
<dbReference type="RefSeq" id="WP_267258116.1">
    <property type="nucleotide sequence ID" value="NZ_CP084204.1"/>
</dbReference>
<dbReference type="SUPFAM" id="SSF48371">
    <property type="entry name" value="ARM repeat"/>
    <property type="match status" value="1"/>
</dbReference>